<comment type="similarity">
    <text evidence="3">Belongs to the CoaE family.</text>
</comment>
<dbReference type="Gene3D" id="3.40.50.300">
    <property type="entry name" value="P-loop containing nucleotide triphosphate hydrolases"/>
    <property type="match status" value="1"/>
</dbReference>
<sequence>MIKIGLTGGIGSGKSTVSKILKDNGFSIIDADIIAKDVLLNFPEILEKVKIEFGSGFFDWRGDFRRKEFGNHIFRFPKERKKYEAMIMPYIKKEIYEALNKEKKLKKKLVILDAPTLVENNLQDEMDYIIVVWVDNNTQVQRIKLRDRLSRDEAINRINSQLSLDTKKSFADMIIDNNKELVATKEQVDGLVDFLKKIC</sequence>
<dbReference type="RefSeq" id="WP_089965354.1">
    <property type="nucleotide sequence ID" value="NZ_FNJM01000001.1"/>
</dbReference>
<comment type="subcellular location">
    <subcellularLocation>
        <location evidence="3">Cytoplasm</location>
    </subcellularLocation>
</comment>
<keyword evidence="3" id="KW-0808">Transferase</keyword>
<dbReference type="HAMAP" id="MF_00376">
    <property type="entry name" value="Dephospho_CoA_kinase"/>
    <property type="match status" value="1"/>
</dbReference>
<dbReference type="InterPro" id="IPR001977">
    <property type="entry name" value="Depp_CoAkinase"/>
</dbReference>
<dbReference type="STRING" id="94869.SAMN04488529_101457"/>
<keyword evidence="1 3" id="KW-0547">Nucleotide-binding</keyword>
<dbReference type="PROSITE" id="PS51219">
    <property type="entry name" value="DPCK"/>
    <property type="match status" value="1"/>
</dbReference>
<keyword evidence="3" id="KW-0173">Coenzyme A biosynthesis</keyword>
<keyword evidence="3" id="KW-0963">Cytoplasm</keyword>
<accession>A0A1H0MH38</accession>
<dbReference type="PANTHER" id="PTHR10695:SF46">
    <property type="entry name" value="BIFUNCTIONAL COENZYME A SYNTHASE-RELATED"/>
    <property type="match status" value="1"/>
</dbReference>
<evidence type="ECO:0000313" key="6">
    <source>
        <dbReference type="Proteomes" id="UP000198597"/>
    </source>
</evidence>
<dbReference type="EMBL" id="FNJM01000001">
    <property type="protein sequence ID" value="SDO79732.1"/>
    <property type="molecule type" value="Genomic_DNA"/>
</dbReference>
<dbReference type="PANTHER" id="PTHR10695">
    <property type="entry name" value="DEPHOSPHO-COA KINASE-RELATED"/>
    <property type="match status" value="1"/>
</dbReference>
<evidence type="ECO:0000256" key="4">
    <source>
        <dbReference type="NCBIfam" id="TIGR00152"/>
    </source>
</evidence>
<name>A0A1H0MH38_9CLOT</name>
<dbReference type="EC" id="2.7.1.24" evidence="3 4"/>
<evidence type="ECO:0000256" key="2">
    <source>
        <dbReference type="ARBA" id="ARBA00022840"/>
    </source>
</evidence>
<dbReference type="GO" id="GO:0004140">
    <property type="term" value="F:dephospho-CoA kinase activity"/>
    <property type="evidence" value="ECO:0007669"/>
    <property type="project" value="UniProtKB-UniRule"/>
</dbReference>
<evidence type="ECO:0000256" key="1">
    <source>
        <dbReference type="ARBA" id="ARBA00022741"/>
    </source>
</evidence>
<dbReference type="CDD" id="cd02022">
    <property type="entry name" value="DPCK"/>
    <property type="match status" value="1"/>
</dbReference>
<proteinExistence type="inferred from homology"/>
<keyword evidence="6" id="KW-1185">Reference proteome</keyword>
<feature type="binding site" evidence="3">
    <location>
        <begin position="11"/>
        <end position="16"/>
    </location>
    <ligand>
        <name>ATP</name>
        <dbReference type="ChEBI" id="CHEBI:30616"/>
    </ligand>
</feature>
<dbReference type="AlphaFoldDB" id="A0A1H0MH38"/>
<reference evidence="5 6" key="1">
    <citation type="submission" date="2016-10" db="EMBL/GenBank/DDBJ databases">
        <authorList>
            <person name="de Groot N.N."/>
        </authorList>
    </citation>
    <scope>NUCLEOTIDE SEQUENCE [LARGE SCALE GENOMIC DNA]</scope>
    <source>
        <strain evidence="5 6">DSM 12272</strain>
    </source>
</reference>
<comment type="pathway">
    <text evidence="3">Cofactor biosynthesis; coenzyme A biosynthesis; CoA from (R)-pantothenate: step 5/5.</text>
</comment>
<evidence type="ECO:0000313" key="5">
    <source>
        <dbReference type="EMBL" id="SDO79732.1"/>
    </source>
</evidence>
<dbReference type="Proteomes" id="UP000198597">
    <property type="component" value="Unassembled WGS sequence"/>
</dbReference>
<keyword evidence="3 5" id="KW-0418">Kinase</keyword>
<dbReference type="NCBIfam" id="TIGR00152">
    <property type="entry name" value="dephospho-CoA kinase"/>
    <property type="match status" value="1"/>
</dbReference>
<dbReference type="Pfam" id="PF01121">
    <property type="entry name" value="CoaE"/>
    <property type="match status" value="1"/>
</dbReference>
<gene>
    <name evidence="3" type="primary">coaE</name>
    <name evidence="5" type="ORF">SAMN04488529_101457</name>
</gene>
<dbReference type="InterPro" id="IPR027417">
    <property type="entry name" value="P-loop_NTPase"/>
</dbReference>
<comment type="catalytic activity">
    <reaction evidence="3">
        <text>3'-dephospho-CoA + ATP = ADP + CoA + H(+)</text>
        <dbReference type="Rhea" id="RHEA:18245"/>
        <dbReference type="ChEBI" id="CHEBI:15378"/>
        <dbReference type="ChEBI" id="CHEBI:30616"/>
        <dbReference type="ChEBI" id="CHEBI:57287"/>
        <dbReference type="ChEBI" id="CHEBI:57328"/>
        <dbReference type="ChEBI" id="CHEBI:456216"/>
        <dbReference type="EC" id="2.7.1.24"/>
    </reaction>
</comment>
<evidence type="ECO:0000256" key="3">
    <source>
        <dbReference type="HAMAP-Rule" id="MF_00376"/>
    </source>
</evidence>
<dbReference type="UniPathway" id="UPA00241">
    <property type="reaction ID" value="UER00356"/>
</dbReference>
<dbReference type="GO" id="GO:0005737">
    <property type="term" value="C:cytoplasm"/>
    <property type="evidence" value="ECO:0007669"/>
    <property type="project" value="UniProtKB-SubCell"/>
</dbReference>
<keyword evidence="2 3" id="KW-0067">ATP-binding</keyword>
<dbReference type="OrthoDB" id="9812943at2"/>
<dbReference type="GO" id="GO:0005524">
    <property type="term" value="F:ATP binding"/>
    <property type="evidence" value="ECO:0007669"/>
    <property type="project" value="UniProtKB-UniRule"/>
</dbReference>
<dbReference type="SUPFAM" id="SSF52540">
    <property type="entry name" value="P-loop containing nucleoside triphosphate hydrolases"/>
    <property type="match status" value="1"/>
</dbReference>
<dbReference type="GO" id="GO:0015937">
    <property type="term" value="P:coenzyme A biosynthetic process"/>
    <property type="evidence" value="ECO:0007669"/>
    <property type="project" value="UniProtKB-UniRule"/>
</dbReference>
<organism evidence="5 6">
    <name type="scientific">Clostridium gasigenes</name>
    <dbReference type="NCBI Taxonomy" id="94869"/>
    <lineage>
        <taxon>Bacteria</taxon>
        <taxon>Bacillati</taxon>
        <taxon>Bacillota</taxon>
        <taxon>Clostridia</taxon>
        <taxon>Eubacteriales</taxon>
        <taxon>Clostridiaceae</taxon>
        <taxon>Clostridium</taxon>
    </lineage>
</organism>
<comment type="function">
    <text evidence="3">Catalyzes the phosphorylation of the 3'-hydroxyl group of dephosphocoenzyme A to form coenzyme A.</text>
</comment>
<protein>
    <recommendedName>
        <fullName evidence="3 4">Dephospho-CoA kinase</fullName>
        <ecNumber evidence="3 4">2.7.1.24</ecNumber>
    </recommendedName>
    <alternativeName>
        <fullName evidence="3">Dephosphocoenzyme A kinase</fullName>
    </alternativeName>
</protein>